<evidence type="ECO:0000313" key="2">
    <source>
        <dbReference type="EMBL" id="GLI54805.1"/>
    </source>
</evidence>
<organism evidence="2 3">
    <name type="scientific">Propionigenium maris DSM 9537</name>
    <dbReference type="NCBI Taxonomy" id="1123000"/>
    <lineage>
        <taxon>Bacteria</taxon>
        <taxon>Fusobacteriati</taxon>
        <taxon>Fusobacteriota</taxon>
        <taxon>Fusobacteriia</taxon>
        <taxon>Fusobacteriales</taxon>
        <taxon>Fusobacteriaceae</taxon>
        <taxon>Propionigenium</taxon>
    </lineage>
</organism>
<dbReference type="GO" id="GO:0008324">
    <property type="term" value="F:monoatomic cation transmembrane transporter activity"/>
    <property type="evidence" value="ECO:0007669"/>
    <property type="project" value="InterPro"/>
</dbReference>
<keyword evidence="1" id="KW-0472">Membrane</keyword>
<dbReference type="Proteomes" id="UP001144471">
    <property type="component" value="Unassembled WGS sequence"/>
</dbReference>
<name>A0A9W6GIJ0_9FUSO</name>
<keyword evidence="1" id="KW-1133">Transmembrane helix</keyword>
<dbReference type="GO" id="GO:0016020">
    <property type="term" value="C:membrane"/>
    <property type="evidence" value="ECO:0007669"/>
    <property type="project" value="InterPro"/>
</dbReference>
<feature type="transmembrane region" description="Helical" evidence="1">
    <location>
        <begin position="62"/>
        <end position="87"/>
    </location>
</feature>
<keyword evidence="1" id="KW-0812">Transmembrane</keyword>
<accession>A0A9W6GIJ0</accession>
<dbReference type="RefSeq" id="WP_281832833.1">
    <property type="nucleotide sequence ID" value="NZ_BSDY01000001.1"/>
</dbReference>
<comment type="caution">
    <text evidence="2">The sequence shown here is derived from an EMBL/GenBank/DDBJ whole genome shotgun (WGS) entry which is preliminary data.</text>
</comment>
<gene>
    <name evidence="2" type="ORF">PM10SUCC1_03200</name>
</gene>
<keyword evidence="3" id="KW-1185">Reference proteome</keyword>
<evidence type="ECO:0000313" key="3">
    <source>
        <dbReference type="Proteomes" id="UP001144471"/>
    </source>
</evidence>
<proteinExistence type="predicted"/>
<evidence type="ECO:0000256" key="1">
    <source>
        <dbReference type="SAM" id="Phobius"/>
    </source>
</evidence>
<protein>
    <submittedName>
        <fullName evidence="2">Uncharacterized protein</fullName>
    </submittedName>
</protein>
<reference evidence="2" key="1">
    <citation type="submission" date="2022-12" db="EMBL/GenBank/DDBJ databases">
        <title>Reference genome sequencing for broad-spectrum identification of bacterial and archaeal isolates by mass spectrometry.</title>
        <authorList>
            <person name="Sekiguchi Y."/>
            <person name="Tourlousse D.M."/>
        </authorList>
    </citation>
    <scope>NUCLEOTIDE SEQUENCE</scope>
    <source>
        <strain evidence="2">10succ1</strain>
    </source>
</reference>
<dbReference type="InterPro" id="IPR002758">
    <property type="entry name" value="Cation_antiport_E"/>
</dbReference>
<dbReference type="EMBL" id="BSDY01000001">
    <property type="protein sequence ID" value="GLI54805.1"/>
    <property type="molecule type" value="Genomic_DNA"/>
</dbReference>
<feature type="transmembrane region" description="Helical" evidence="1">
    <location>
        <begin position="12"/>
        <end position="42"/>
    </location>
</feature>
<sequence>MNRNNIMKIEYSIFSAVVWCTFNESFSGFNIALGVLLGRLFLKISERFLEDHGVGEGNNKNFSLTLYILRLIVDIYMNTFSLILLLIKGRLDPTLVKVRTKGRGSVGSLIANSITLTPKTSCVYKEGDILTILCAHEMARGEIVDGFEIRTLEEKDLIPSMEFLRGDDL</sequence>
<dbReference type="Pfam" id="PF01899">
    <property type="entry name" value="MNHE"/>
    <property type="match status" value="1"/>
</dbReference>
<dbReference type="AlphaFoldDB" id="A0A9W6GIJ0"/>